<gene>
    <name evidence="4" type="ORF">AZI86_11555</name>
</gene>
<keyword evidence="5" id="KW-1185">Reference proteome</keyword>
<dbReference type="SUPFAM" id="SSF49899">
    <property type="entry name" value="Concanavalin A-like lectins/glucanases"/>
    <property type="match status" value="1"/>
</dbReference>
<proteinExistence type="inferred from homology"/>
<accession>A0A150WLE5</accession>
<dbReference type="RefSeq" id="WP_061835342.1">
    <property type="nucleotide sequence ID" value="NZ_LUKE01000002.1"/>
</dbReference>
<dbReference type="PROSITE" id="PS51762">
    <property type="entry name" value="GH16_2"/>
    <property type="match status" value="1"/>
</dbReference>
<dbReference type="AlphaFoldDB" id="A0A150WLE5"/>
<sequence length="314" mass="35477">MKLKMPSPKSLLAGSGALCMIVLFNNCSGGYQTQDTSSLSSSNSTSETQCTDPTGFKETKGQNVAPSKPDADGYMMVWRDEFDGSELNLKYWEYEIDGDGGGNNELQYYTDSPKNTSVKNGLLTLKLIKEDVNRFGKIYSHSSSRIRSKGRASWRYGKFEIRAKISKGVGVWPAIWMLPESEVYGSWPLSGEIDILEIRGREPQTLMGTLHFGQPWPNNQWTDGRYSLSGTDFSEGFHVFSVVWEPELIKWYVDGVLYSTKTPADLRGQPWRFDQNFYLILNLAFGGGFDNNQADLAITESNLYIDYVRVYQKK</sequence>
<evidence type="ECO:0000256" key="2">
    <source>
        <dbReference type="SAM" id="MobiDB-lite"/>
    </source>
</evidence>
<evidence type="ECO:0000256" key="1">
    <source>
        <dbReference type="ARBA" id="ARBA00006865"/>
    </source>
</evidence>
<dbReference type="CDD" id="cd08023">
    <property type="entry name" value="GH16_laminarinase_like"/>
    <property type="match status" value="1"/>
</dbReference>
<protein>
    <recommendedName>
        <fullName evidence="3">GH16 domain-containing protein</fullName>
    </recommendedName>
</protein>
<dbReference type="InterPro" id="IPR013320">
    <property type="entry name" value="ConA-like_dom_sf"/>
</dbReference>
<comment type="caution">
    <text evidence="4">The sequence shown here is derived from an EMBL/GenBank/DDBJ whole genome shotgun (WGS) entry which is preliminary data.</text>
</comment>
<evidence type="ECO:0000259" key="3">
    <source>
        <dbReference type="PROSITE" id="PS51762"/>
    </source>
</evidence>
<dbReference type="Pfam" id="PF00722">
    <property type="entry name" value="Glyco_hydro_16"/>
    <property type="match status" value="1"/>
</dbReference>
<dbReference type="Gene3D" id="2.60.120.200">
    <property type="match status" value="1"/>
</dbReference>
<comment type="similarity">
    <text evidence="1">Belongs to the glycosyl hydrolase 16 family.</text>
</comment>
<organism evidence="4 5">
    <name type="scientific">Bdellovibrio bacteriovorus</name>
    <dbReference type="NCBI Taxonomy" id="959"/>
    <lineage>
        <taxon>Bacteria</taxon>
        <taxon>Pseudomonadati</taxon>
        <taxon>Bdellovibrionota</taxon>
        <taxon>Bdellovibrionia</taxon>
        <taxon>Bdellovibrionales</taxon>
        <taxon>Pseudobdellovibrionaceae</taxon>
        <taxon>Bdellovibrio</taxon>
    </lineage>
</organism>
<reference evidence="4 5" key="1">
    <citation type="submission" date="2016-03" db="EMBL/GenBank/DDBJ databases">
        <authorList>
            <person name="Ploux O."/>
        </authorList>
    </citation>
    <scope>NUCLEOTIDE SEQUENCE [LARGE SCALE GENOMIC DNA]</scope>
    <source>
        <strain evidence="4 5">R0</strain>
    </source>
</reference>
<feature type="compositionally biased region" description="Low complexity" evidence="2">
    <location>
        <begin position="35"/>
        <end position="51"/>
    </location>
</feature>
<dbReference type="GO" id="GO:0004553">
    <property type="term" value="F:hydrolase activity, hydrolyzing O-glycosyl compounds"/>
    <property type="evidence" value="ECO:0007669"/>
    <property type="project" value="InterPro"/>
</dbReference>
<dbReference type="InterPro" id="IPR000757">
    <property type="entry name" value="Beta-glucanase-like"/>
</dbReference>
<dbReference type="EMBL" id="LUKE01000002">
    <property type="protein sequence ID" value="KYG64831.1"/>
    <property type="molecule type" value="Genomic_DNA"/>
</dbReference>
<name>A0A150WLE5_BDEBC</name>
<dbReference type="GO" id="GO:0005975">
    <property type="term" value="P:carbohydrate metabolic process"/>
    <property type="evidence" value="ECO:0007669"/>
    <property type="project" value="InterPro"/>
</dbReference>
<dbReference type="PANTHER" id="PTHR10963">
    <property type="entry name" value="GLYCOSYL HYDROLASE-RELATED"/>
    <property type="match status" value="1"/>
</dbReference>
<dbReference type="PANTHER" id="PTHR10963:SF55">
    <property type="entry name" value="GLYCOSIDE HYDROLASE FAMILY 16 PROTEIN"/>
    <property type="match status" value="1"/>
</dbReference>
<dbReference type="InterPro" id="IPR050546">
    <property type="entry name" value="Glycosyl_Hydrlase_16"/>
</dbReference>
<evidence type="ECO:0000313" key="5">
    <source>
        <dbReference type="Proteomes" id="UP000075320"/>
    </source>
</evidence>
<dbReference type="OrthoDB" id="9809583at2"/>
<feature type="domain" description="GH16" evidence="3">
    <location>
        <begin position="58"/>
        <end position="314"/>
    </location>
</feature>
<feature type="region of interest" description="Disordered" evidence="2">
    <location>
        <begin position="35"/>
        <end position="68"/>
    </location>
</feature>
<dbReference type="Proteomes" id="UP000075320">
    <property type="component" value="Unassembled WGS sequence"/>
</dbReference>
<evidence type="ECO:0000313" key="4">
    <source>
        <dbReference type="EMBL" id="KYG64831.1"/>
    </source>
</evidence>